<gene>
    <name evidence="1" type="ORF">C5745_09750</name>
</gene>
<reference evidence="1 2" key="1">
    <citation type="submission" date="2018-02" db="EMBL/GenBank/DDBJ databases">
        <title>The draft genome of Sphingobacterium sp. 5JN-11.</title>
        <authorList>
            <person name="Liu L."/>
            <person name="Li L."/>
            <person name="Liang L."/>
            <person name="Zhang X."/>
            <person name="Wang T."/>
        </authorList>
    </citation>
    <scope>NUCLEOTIDE SEQUENCE [LARGE SCALE GENOMIC DNA]</scope>
    <source>
        <strain evidence="1 2">5JN-11</strain>
    </source>
</reference>
<dbReference type="OrthoDB" id="6402248at2"/>
<evidence type="ECO:0000313" key="2">
    <source>
        <dbReference type="Proteomes" id="UP000239711"/>
    </source>
</evidence>
<dbReference type="InterPro" id="IPR025365">
    <property type="entry name" value="DUF4269"/>
</dbReference>
<name>A0A2S9J464_9SPHI</name>
<protein>
    <submittedName>
        <fullName evidence="1">DUF4269 domain-containing protein</fullName>
    </submittedName>
</protein>
<dbReference type="RefSeq" id="WP_105716811.1">
    <property type="nucleotide sequence ID" value="NZ_PVBQ01000006.1"/>
</dbReference>
<sequence length="172" mass="20228">MEIDFKDISYLQKGNARQRSAYDVITKYQILEKLKSYRPLVVGTIPINIDIERSDLDIILQTENFESLEKLLIRLFATHTKFAIRHTDKNLVCNFEIDNLPLEIYASTTETEKQTGYLHMVKEHQIIKSKDEKFIEKIRDLKRRGRKTEPAFCELLGISGNPYVEIFNYKII</sequence>
<dbReference type="EMBL" id="PVBQ01000006">
    <property type="protein sequence ID" value="PRD47588.1"/>
    <property type="molecule type" value="Genomic_DNA"/>
</dbReference>
<organism evidence="1 2">
    <name type="scientific">Sphingobacterium haloxyli</name>
    <dbReference type="NCBI Taxonomy" id="2100533"/>
    <lineage>
        <taxon>Bacteria</taxon>
        <taxon>Pseudomonadati</taxon>
        <taxon>Bacteroidota</taxon>
        <taxon>Sphingobacteriia</taxon>
        <taxon>Sphingobacteriales</taxon>
        <taxon>Sphingobacteriaceae</taxon>
        <taxon>Sphingobacterium</taxon>
    </lineage>
</organism>
<keyword evidence="2" id="KW-1185">Reference proteome</keyword>
<dbReference type="Proteomes" id="UP000239711">
    <property type="component" value="Unassembled WGS sequence"/>
</dbReference>
<evidence type="ECO:0000313" key="1">
    <source>
        <dbReference type="EMBL" id="PRD47588.1"/>
    </source>
</evidence>
<proteinExistence type="predicted"/>
<accession>A0A2S9J464</accession>
<dbReference type="AlphaFoldDB" id="A0A2S9J464"/>
<comment type="caution">
    <text evidence="1">The sequence shown here is derived from an EMBL/GenBank/DDBJ whole genome shotgun (WGS) entry which is preliminary data.</text>
</comment>
<dbReference type="Pfam" id="PF14091">
    <property type="entry name" value="DUF4269"/>
    <property type="match status" value="1"/>
</dbReference>